<dbReference type="PROSITE" id="PS50850">
    <property type="entry name" value="MFS"/>
    <property type="match status" value="1"/>
</dbReference>
<feature type="transmembrane region" description="Helical" evidence="7">
    <location>
        <begin position="165"/>
        <end position="186"/>
    </location>
</feature>
<dbReference type="CDD" id="cd17329">
    <property type="entry name" value="MFS_MdtH_MDR_like"/>
    <property type="match status" value="1"/>
</dbReference>
<feature type="transmembrane region" description="Helical" evidence="7">
    <location>
        <begin position="139"/>
        <end position="159"/>
    </location>
</feature>
<dbReference type="PANTHER" id="PTHR23517">
    <property type="entry name" value="RESISTANCE PROTEIN MDTM, PUTATIVE-RELATED-RELATED"/>
    <property type="match status" value="1"/>
</dbReference>
<keyword evidence="4 7" id="KW-0812">Transmembrane</keyword>
<accession>A0A285T8Z3</accession>
<dbReference type="Proteomes" id="UP000219636">
    <property type="component" value="Unassembled WGS sequence"/>
</dbReference>
<feature type="transmembrane region" description="Helical" evidence="7">
    <location>
        <begin position="42"/>
        <end position="62"/>
    </location>
</feature>
<evidence type="ECO:0000256" key="1">
    <source>
        <dbReference type="ARBA" id="ARBA00004651"/>
    </source>
</evidence>
<dbReference type="SUPFAM" id="SSF103473">
    <property type="entry name" value="MFS general substrate transporter"/>
    <property type="match status" value="1"/>
</dbReference>
<feature type="transmembrane region" description="Helical" evidence="7">
    <location>
        <begin position="74"/>
        <end position="94"/>
    </location>
</feature>
<feature type="transmembrane region" description="Helical" evidence="7">
    <location>
        <begin position="351"/>
        <end position="375"/>
    </location>
</feature>
<evidence type="ECO:0000256" key="7">
    <source>
        <dbReference type="SAM" id="Phobius"/>
    </source>
</evidence>
<evidence type="ECO:0000313" key="9">
    <source>
        <dbReference type="EMBL" id="SOC18029.1"/>
    </source>
</evidence>
<evidence type="ECO:0000313" key="10">
    <source>
        <dbReference type="Proteomes" id="UP000219636"/>
    </source>
</evidence>
<keyword evidence="3" id="KW-1003">Cell membrane</keyword>
<evidence type="ECO:0000259" key="8">
    <source>
        <dbReference type="PROSITE" id="PS50850"/>
    </source>
</evidence>
<keyword evidence="6 7" id="KW-0472">Membrane</keyword>
<dbReference type="GO" id="GO:0022857">
    <property type="term" value="F:transmembrane transporter activity"/>
    <property type="evidence" value="ECO:0007669"/>
    <property type="project" value="InterPro"/>
</dbReference>
<keyword evidence="10" id="KW-1185">Reference proteome</keyword>
<dbReference type="OrthoDB" id="9793283at2"/>
<proteinExistence type="predicted"/>
<dbReference type="InterPro" id="IPR020846">
    <property type="entry name" value="MFS_dom"/>
</dbReference>
<keyword evidence="2" id="KW-0813">Transport</keyword>
<organism evidence="9 10">
    <name type="scientific">Ureibacillus xyleni</name>
    <dbReference type="NCBI Taxonomy" id="614648"/>
    <lineage>
        <taxon>Bacteria</taxon>
        <taxon>Bacillati</taxon>
        <taxon>Bacillota</taxon>
        <taxon>Bacilli</taxon>
        <taxon>Bacillales</taxon>
        <taxon>Caryophanaceae</taxon>
        <taxon>Ureibacillus</taxon>
    </lineage>
</organism>
<feature type="transmembrane region" description="Helical" evidence="7">
    <location>
        <begin position="293"/>
        <end position="308"/>
    </location>
</feature>
<gene>
    <name evidence="9" type="ORF">SAMN05880501_11017</name>
</gene>
<dbReference type="InterPro" id="IPR050171">
    <property type="entry name" value="MFS_Transporters"/>
</dbReference>
<dbReference type="RefSeq" id="WP_097074250.1">
    <property type="nucleotide sequence ID" value="NZ_OBMQ01000010.1"/>
</dbReference>
<dbReference type="AlphaFoldDB" id="A0A285T8Z3"/>
<evidence type="ECO:0000256" key="2">
    <source>
        <dbReference type="ARBA" id="ARBA00022448"/>
    </source>
</evidence>
<dbReference type="GO" id="GO:0005886">
    <property type="term" value="C:plasma membrane"/>
    <property type="evidence" value="ECO:0007669"/>
    <property type="project" value="UniProtKB-SubCell"/>
</dbReference>
<feature type="transmembrane region" description="Helical" evidence="7">
    <location>
        <begin position="314"/>
        <end position="331"/>
    </location>
</feature>
<feature type="transmembrane region" description="Helical" evidence="7">
    <location>
        <begin position="12"/>
        <end position="36"/>
    </location>
</feature>
<sequence>MKWGNFPQNVKVRLITSFFNRLTSSAIMPFMALFFAQNLSKVWAGIFLVITVIISFIFNLIGGYVSDRFNRKKILLVTSSLSALMFLLMTISLIPENKLIGLFAIAYITFTITSSMEYPTMDALIIDSTTPENRKYIYAADYWLVNLSMAIGTAAGGLLYVNHQILLFVILTVTLVCISIAFMLWLNETERVLLEQKHQNVLIDVLNNYKIALQDGPFVKVVVGSMLIIGAELTLNNYIGVRLVESFDSIFLGNFEISGVRMLSILNVENMVIVVLLTFIVTRITDRFNTKKILIFGLIIYGIGYMAITSGNVWYVLIFFTFVATMGELIYSPIVNAEQANMMPKDQRGSYAAFANLGYTGGDLIARFSIIMGVFLMPSQMSIYMGVIILAGSILLYTGLFKRKLVNIQSDVQSVEI</sequence>
<dbReference type="InterPro" id="IPR011701">
    <property type="entry name" value="MFS"/>
</dbReference>
<protein>
    <submittedName>
        <fullName evidence="9">MFS transporter</fullName>
    </submittedName>
</protein>
<comment type="subcellular location">
    <subcellularLocation>
        <location evidence="1">Cell membrane</location>
        <topology evidence="1">Multi-pass membrane protein</topology>
    </subcellularLocation>
</comment>
<feature type="transmembrane region" description="Helical" evidence="7">
    <location>
        <begin position="259"/>
        <end position="281"/>
    </location>
</feature>
<evidence type="ECO:0000256" key="3">
    <source>
        <dbReference type="ARBA" id="ARBA00022475"/>
    </source>
</evidence>
<feature type="domain" description="Major facilitator superfamily (MFS) profile" evidence="8">
    <location>
        <begin position="1"/>
        <end position="404"/>
    </location>
</feature>
<name>A0A285T8Z3_9BACL</name>
<feature type="transmembrane region" description="Helical" evidence="7">
    <location>
        <begin position="100"/>
        <end position="118"/>
    </location>
</feature>
<reference evidence="10" key="1">
    <citation type="submission" date="2017-08" db="EMBL/GenBank/DDBJ databases">
        <authorList>
            <person name="Varghese N."/>
            <person name="Submissions S."/>
        </authorList>
    </citation>
    <scope>NUCLEOTIDE SEQUENCE [LARGE SCALE GENOMIC DNA]</scope>
    <source>
        <strain evidence="10">JC22</strain>
    </source>
</reference>
<dbReference type="InterPro" id="IPR036259">
    <property type="entry name" value="MFS_trans_sf"/>
</dbReference>
<dbReference type="Gene3D" id="1.20.1250.20">
    <property type="entry name" value="MFS general substrate transporter like domains"/>
    <property type="match status" value="2"/>
</dbReference>
<dbReference type="PANTHER" id="PTHR23517:SF3">
    <property type="entry name" value="INTEGRAL MEMBRANE TRANSPORT PROTEIN"/>
    <property type="match status" value="1"/>
</dbReference>
<evidence type="ECO:0000256" key="5">
    <source>
        <dbReference type="ARBA" id="ARBA00022989"/>
    </source>
</evidence>
<evidence type="ECO:0000256" key="4">
    <source>
        <dbReference type="ARBA" id="ARBA00022692"/>
    </source>
</evidence>
<feature type="transmembrane region" description="Helical" evidence="7">
    <location>
        <begin position="218"/>
        <end position="239"/>
    </location>
</feature>
<keyword evidence="5 7" id="KW-1133">Transmembrane helix</keyword>
<evidence type="ECO:0000256" key="6">
    <source>
        <dbReference type="ARBA" id="ARBA00023136"/>
    </source>
</evidence>
<dbReference type="Pfam" id="PF07690">
    <property type="entry name" value="MFS_1"/>
    <property type="match status" value="2"/>
</dbReference>
<dbReference type="EMBL" id="OBMQ01000010">
    <property type="protein sequence ID" value="SOC18029.1"/>
    <property type="molecule type" value="Genomic_DNA"/>
</dbReference>
<feature type="transmembrane region" description="Helical" evidence="7">
    <location>
        <begin position="381"/>
        <end position="400"/>
    </location>
</feature>